<protein>
    <recommendedName>
        <fullName evidence="8">Pseudouridine-5'-phosphate glycosidase</fullName>
    </recommendedName>
</protein>
<keyword evidence="7" id="KW-1185">Reference proteome</keyword>
<name>A0A7R9BHB6_9CRUS</name>
<dbReference type="AlphaFoldDB" id="A0A7R9BHB6"/>
<organism evidence="6">
    <name type="scientific">Notodromas monacha</name>
    <dbReference type="NCBI Taxonomy" id="399045"/>
    <lineage>
        <taxon>Eukaryota</taxon>
        <taxon>Metazoa</taxon>
        <taxon>Ecdysozoa</taxon>
        <taxon>Arthropoda</taxon>
        <taxon>Crustacea</taxon>
        <taxon>Oligostraca</taxon>
        <taxon>Ostracoda</taxon>
        <taxon>Podocopa</taxon>
        <taxon>Podocopida</taxon>
        <taxon>Cypridocopina</taxon>
        <taxon>Cypridoidea</taxon>
        <taxon>Cyprididae</taxon>
        <taxon>Notodromas</taxon>
    </lineage>
</organism>
<dbReference type="Proteomes" id="UP000678499">
    <property type="component" value="Unassembled WGS sequence"/>
</dbReference>
<keyword evidence="3" id="KW-0464">Manganese</keyword>
<keyword evidence="2" id="KW-0378">Hydrolase</keyword>
<keyword evidence="4" id="KW-0456">Lyase</keyword>
<evidence type="ECO:0000313" key="7">
    <source>
        <dbReference type="Proteomes" id="UP000678499"/>
    </source>
</evidence>
<dbReference type="GO" id="GO:0004730">
    <property type="term" value="F:pseudouridylate synthase activity"/>
    <property type="evidence" value="ECO:0007669"/>
    <property type="project" value="InterPro"/>
</dbReference>
<dbReference type="GO" id="GO:0016798">
    <property type="term" value="F:hydrolase activity, acting on glycosyl bonds"/>
    <property type="evidence" value="ECO:0007669"/>
    <property type="project" value="UniProtKB-KW"/>
</dbReference>
<dbReference type="OrthoDB" id="198885at2759"/>
<dbReference type="EMBL" id="OA882390">
    <property type="protein sequence ID" value="CAD7275077.1"/>
    <property type="molecule type" value="Genomic_DNA"/>
</dbReference>
<dbReference type="PANTHER" id="PTHR42909">
    <property type="entry name" value="ZGC:136858"/>
    <property type="match status" value="1"/>
</dbReference>
<accession>A0A7R9BHB6</accession>
<reference evidence="6" key="1">
    <citation type="submission" date="2020-11" db="EMBL/GenBank/DDBJ databases">
        <authorList>
            <person name="Tran Van P."/>
        </authorList>
    </citation>
    <scope>NUCLEOTIDE SEQUENCE</scope>
</reference>
<gene>
    <name evidence="6" type="ORF">NMOB1V02_LOCUS2881</name>
</gene>
<dbReference type="EMBL" id="CAJPEX010000353">
    <property type="protein sequence ID" value="CAG0915229.1"/>
    <property type="molecule type" value="Genomic_DNA"/>
</dbReference>
<evidence type="ECO:0000256" key="3">
    <source>
        <dbReference type="ARBA" id="ARBA00023211"/>
    </source>
</evidence>
<evidence type="ECO:0000256" key="2">
    <source>
        <dbReference type="ARBA" id="ARBA00022801"/>
    </source>
</evidence>
<proteinExistence type="predicted"/>
<dbReference type="InterPro" id="IPR007342">
    <property type="entry name" value="PsuG"/>
</dbReference>
<dbReference type="InterPro" id="IPR022830">
    <property type="entry name" value="Indigdn_synthA-like"/>
</dbReference>
<dbReference type="GO" id="GO:0046872">
    <property type="term" value="F:metal ion binding"/>
    <property type="evidence" value="ECO:0007669"/>
    <property type="project" value="UniProtKB-KW"/>
</dbReference>
<dbReference type="GO" id="GO:0005737">
    <property type="term" value="C:cytoplasm"/>
    <property type="evidence" value="ECO:0007669"/>
    <property type="project" value="TreeGrafter"/>
</dbReference>
<evidence type="ECO:0000256" key="5">
    <source>
        <dbReference type="ARBA" id="ARBA00023295"/>
    </source>
</evidence>
<evidence type="ECO:0000313" key="6">
    <source>
        <dbReference type="EMBL" id="CAD7275077.1"/>
    </source>
</evidence>
<sequence>MLGVRHAWRRLHSSIGGGGGGGGVSSKRKMLEAALRVNPEVQATLESEPCRVVALETAVVSHGLPYPANLEAVLGMEDEIRIQGGIPATICVMDGEIHVGCSLKRLERLGKSKEPRIKVSRRDFANAVSHKLNGGTTVAGTLMVAKALGIQQFATGGIGGVHRGGESSFDVSADLMELGRSPVAVISAGVKSILDVPRTLEYLVRLRIPFLYTVLDDETQGVFVATLAYTEKGNPKFPNFFECEGEIESPAVLRGIQAAADLVETHFQLGIDSGLLIAVPVPEDHENKAAAVVIAEAAEEAEKLNIRGRDVTPFILNMIREKTDGSSVITNVALLLNNARIAGRIASLRAEHRLRETNRLRGGSSDVEHVHQQPVVVGAAALDFLVKVKCDLV</sequence>
<dbReference type="Gene3D" id="3.40.1790.10">
    <property type="entry name" value="Indigoidine synthase domain"/>
    <property type="match status" value="1"/>
</dbReference>
<keyword evidence="5" id="KW-0326">Glycosidase</keyword>
<evidence type="ECO:0008006" key="8">
    <source>
        <dbReference type="Google" id="ProtNLM"/>
    </source>
</evidence>
<evidence type="ECO:0000256" key="4">
    <source>
        <dbReference type="ARBA" id="ARBA00023239"/>
    </source>
</evidence>
<evidence type="ECO:0000256" key="1">
    <source>
        <dbReference type="ARBA" id="ARBA00022723"/>
    </source>
</evidence>
<feature type="non-terminal residue" evidence="6">
    <location>
        <position position="1"/>
    </location>
</feature>
<dbReference type="SUPFAM" id="SSF110581">
    <property type="entry name" value="Indigoidine synthase A-like"/>
    <property type="match status" value="1"/>
</dbReference>
<dbReference type="PANTHER" id="PTHR42909:SF1">
    <property type="entry name" value="CARBOHYDRATE KINASE PFKB DOMAIN-CONTAINING PROTEIN"/>
    <property type="match status" value="1"/>
</dbReference>
<keyword evidence="1" id="KW-0479">Metal-binding</keyword>
<dbReference type="Pfam" id="PF04227">
    <property type="entry name" value="Indigoidine_A"/>
    <property type="match status" value="1"/>
</dbReference>